<proteinExistence type="predicted"/>
<name>A0AAN9J8U4_CLITE</name>
<evidence type="ECO:0000313" key="4">
    <source>
        <dbReference type="Proteomes" id="UP001359559"/>
    </source>
</evidence>
<evidence type="ECO:0000256" key="2">
    <source>
        <dbReference type="SAM" id="Phobius"/>
    </source>
</evidence>
<gene>
    <name evidence="3" type="ORF">RJT34_17226</name>
</gene>
<organism evidence="3 4">
    <name type="scientific">Clitoria ternatea</name>
    <name type="common">Butterfly pea</name>
    <dbReference type="NCBI Taxonomy" id="43366"/>
    <lineage>
        <taxon>Eukaryota</taxon>
        <taxon>Viridiplantae</taxon>
        <taxon>Streptophyta</taxon>
        <taxon>Embryophyta</taxon>
        <taxon>Tracheophyta</taxon>
        <taxon>Spermatophyta</taxon>
        <taxon>Magnoliopsida</taxon>
        <taxon>eudicotyledons</taxon>
        <taxon>Gunneridae</taxon>
        <taxon>Pentapetalae</taxon>
        <taxon>rosids</taxon>
        <taxon>fabids</taxon>
        <taxon>Fabales</taxon>
        <taxon>Fabaceae</taxon>
        <taxon>Papilionoideae</taxon>
        <taxon>50 kb inversion clade</taxon>
        <taxon>NPAAA clade</taxon>
        <taxon>indigoferoid/millettioid clade</taxon>
        <taxon>Phaseoleae</taxon>
        <taxon>Clitoria</taxon>
    </lineage>
</organism>
<reference evidence="3 4" key="1">
    <citation type="submission" date="2024-01" db="EMBL/GenBank/DDBJ databases">
        <title>The genomes of 5 underutilized Papilionoideae crops provide insights into root nodulation and disease resistance.</title>
        <authorList>
            <person name="Yuan L."/>
        </authorList>
    </citation>
    <scope>NUCLEOTIDE SEQUENCE [LARGE SCALE GENOMIC DNA]</scope>
    <source>
        <strain evidence="3">LY-2023</strain>
        <tissue evidence="3">Leaf</tissue>
    </source>
</reference>
<keyword evidence="2" id="KW-1133">Transmembrane helix</keyword>
<comment type="caution">
    <text evidence="3">The sequence shown here is derived from an EMBL/GenBank/DDBJ whole genome shotgun (WGS) entry which is preliminary data.</text>
</comment>
<feature type="region of interest" description="Disordered" evidence="1">
    <location>
        <begin position="25"/>
        <end position="57"/>
    </location>
</feature>
<evidence type="ECO:0000313" key="3">
    <source>
        <dbReference type="EMBL" id="KAK7294337.1"/>
    </source>
</evidence>
<evidence type="ECO:0000256" key="1">
    <source>
        <dbReference type="SAM" id="MobiDB-lite"/>
    </source>
</evidence>
<accession>A0AAN9J8U4</accession>
<keyword evidence="2" id="KW-0472">Membrane</keyword>
<feature type="transmembrane region" description="Helical" evidence="2">
    <location>
        <begin position="63"/>
        <end position="83"/>
    </location>
</feature>
<keyword evidence="4" id="KW-1185">Reference proteome</keyword>
<sequence>MDEIWRGYGSQSFLRSRSHSLSTSHSSSVSIKAAAKHHPFPPTQNLHPQKENRSKKKTKYINSLRTSISLFYFLPFTLFLSFYPSSTIRQKSCEQSQPFSLHTLKHRIKCATHTAFPT</sequence>
<dbReference type="AlphaFoldDB" id="A0AAN9J8U4"/>
<dbReference type="Proteomes" id="UP001359559">
    <property type="component" value="Unassembled WGS sequence"/>
</dbReference>
<dbReference type="EMBL" id="JAYKXN010000004">
    <property type="protein sequence ID" value="KAK7294337.1"/>
    <property type="molecule type" value="Genomic_DNA"/>
</dbReference>
<protein>
    <submittedName>
        <fullName evidence="3">Uncharacterized protein</fullName>
    </submittedName>
</protein>
<keyword evidence="2" id="KW-0812">Transmembrane</keyword>